<dbReference type="AlphaFoldDB" id="A0AAW5R4G6"/>
<sequence>MVETDSPLQNLIDGLECAVYAFAEDKRAGHIEAVYRVSCYLLDIGIETRLLAPLNDLLGGFEKRDGNQSTMDKAQGDALIVAAVKLLIEAGCKAKEARKKVALAHGGLSEAQVGNLYKNITSKRKSSGARKTADVLHQEFLSKTKNMVPSPDRRARVALEMVQERFSPNIKV</sequence>
<protein>
    <submittedName>
        <fullName evidence="1">Uncharacterized protein</fullName>
    </submittedName>
</protein>
<dbReference type="EMBL" id="JALIDZ010000014">
    <property type="protein sequence ID" value="MCT8974679.1"/>
    <property type="molecule type" value="Genomic_DNA"/>
</dbReference>
<name>A0AAW5R4G6_9HYPH</name>
<evidence type="ECO:0000313" key="1">
    <source>
        <dbReference type="EMBL" id="MCT8974679.1"/>
    </source>
</evidence>
<evidence type="ECO:0000313" key="2">
    <source>
        <dbReference type="Proteomes" id="UP001320898"/>
    </source>
</evidence>
<gene>
    <name evidence="1" type="ORF">MUB46_22720</name>
</gene>
<organism evidence="1 2">
    <name type="scientific">Microbaculum marinisediminis</name>
    <dbReference type="NCBI Taxonomy" id="2931392"/>
    <lineage>
        <taxon>Bacteria</taxon>
        <taxon>Pseudomonadati</taxon>
        <taxon>Pseudomonadota</taxon>
        <taxon>Alphaproteobacteria</taxon>
        <taxon>Hyphomicrobiales</taxon>
        <taxon>Tepidamorphaceae</taxon>
        <taxon>Microbaculum</taxon>
    </lineage>
</organism>
<keyword evidence="2" id="KW-1185">Reference proteome</keyword>
<comment type="caution">
    <text evidence="1">The sequence shown here is derived from an EMBL/GenBank/DDBJ whole genome shotgun (WGS) entry which is preliminary data.</text>
</comment>
<dbReference type="RefSeq" id="WP_261618268.1">
    <property type="nucleotide sequence ID" value="NZ_JALIDZ010000014.1"/>
</dbReference>
<proteinExistence type="predicted"/>
<dbReference type="Proteomes" id="UP001320898">
    <property type="component" value="Unassembled WGS sequence"/>
</dbReference>
<accession>A0AAW5R4G6</accession>
<reference evidence="1 2" key="1">
    <citation type="submission" date="2022-04" db="EMBL/GenBank/DDBJ databases">
        <authorList>
            <person name="Ye Y.-Q."/>
            <person name="Du Z.-J."/>
        </authorList>
    </citation>
    <scope>NUCLEOTIDE SEQUENCE [LARGE SCALE GENOMIC DNA]</scope>
    <source>
        <strain evidence="1 2">A6E488</strain>
    </source>
</reference>